<accession>A0A0P7BDS5</accession>
<organism evidence="1 2">
    <name type="scientific">Jiulongibacter sediminis</name>
    <dbReference type="NCBI Taxonomy" id="1605367"/>
    <lineage>
        <taxon>Bacteria</taxon>
        <taxon>Pseudomonadati</taxon>
        <taxon>Bacteroidota</taxon>
        <taxon>Cytophagia</taxon>
        <taxon>Cytophagales</taxon>
        <taxon>Leadbetterellaceae</taxon>
        <taxon>Jiulongibacter</taxon>
    </lineage>
</organism>
<dbReference type="AlphaFoldDB" id="A0A0P7BDS5"/>
<comment type="caution">
    <text evidence="1">The sequence shown here is derived from an EMBL/GenBank/DDBJ whole genome shotgun (WGS) entry which is preliminary data.</text>
</comment>
<keyword evidence="2" id="KW-1185">Reference proteome</keyword>
<dbReference type="EMBL" id="LGTQ01000006">
    <property type="protein sequence ID" value="KPM48896.1"/>
    <property type="molecule type" value="Genomic_DNA"/>
</dbReference>
<protein>
    <submittedName>
        <fullName evidence="1">Uncharacterized protein</fullName>
    </submittedName>
</protein>
<sequence length="128" mass="14541">MDKFIGANKDSIVINVHFQDGDGDLGLGEEDKANAQKNDDFNYIIKPYRMRNGVFQPYDPLVPLSGYFPLLKIDEKPGPLEGTLSYTIQFFHSFTRKNDTLRFDIQIKDRAGNLSNVTETEPIIVNTL</sequence>
<evidence type="ECO:0000313" key="2">
    <source>
        <dbReference type="Proteomes" id="UP000050454"/>
    </source>
</evidence>
<dbReference type="OrthoDB" id="980982at2"/>
<dbReference type="RefSeq" id="WP_055147485.1">
    <property type="nucleotide sequence ID" value="NZ_JXSZ01000006.1"/>
</dbReference>
<dbReference type="STRING" id="1605367.AFM12_10090"/>
<reference evidence="1 2" key="1">
    <citation type="submission" date="2015-07" db="EMBL/GenBank/DDBJ databases">
        <title>The draft genome sequence of Leadbetterella sp. JN14-9.</title>
        <authorList>
            <person name="Liu Y."/>
            <person name="Du J."/>
            <person name="Shao Z."/>
        </authorList>
    </citation>
    <scope>NUCLEOTIDE SEQUENCE [LARGE SCALE GENOMIC DNA]</scope>
    <source>
        <strain evidence="1 2">JN14-9</strain>
    </source>
</reference>
<evidence type="ECO:0000313" key="1">
    <source>
        <dbReference type="EMBL" id="KPM48896.1"/>
    </source>
</evidence>
<gene>
    <name evidence="1" type="ORF">AFM12_10090</name>
</gene>
<name>A0A0P7BDS5_9BACT</name>
<dbReference type="Proteomes" id="UP000050454">
    <property type="component" value="Unassembled WGS sequence"/>
</dbReference>
<proteinExistence type="predicted"/>